<keyword evidence="1" id="KW-0472">Membrane</keyword>
<organism evidence="2">
    <name type="scientific">marine sediment metagenome</name>
    <dbReference type="NCBI Taxonomy" id="412755"/>
    <lineage>
        <taxon>unclassified sequences</taxon>
        <taxon>metagenomes</taxon>
        <taxon>ecological metagenomes</taxon>
    </lineage>
</organism>
<dbReference type="AlphaFoldDB" id="A0A0F9E1V1"/>
<proteinExistence type="predicted"/>
<keyword evidence="1" id="KW-1133">Transmembrane helix</keyword>
<evidence type="ECO:0000313" key="2">
    <source>
        <dbReference type="EMBL" id="KKL23921.1"/>
    </source>
</evidence>
<dbReference type="EMBL" id="LAZR01036788">
    <property type="protein sequence ID" value="KKL23921.1"/>
    <property type="molecule type" value="Genomic_DNA"/>
</dbReference>
<accession>A0A0F9E1V1</accession>
<sequence length="82" mass="9102">MATEKELEEQSRVRIEKIYTVLLGVDNTDDGGMAQDVKEIREHARKQNGRIRKLEIGLVGLVSLLSGLGILDYAVFNKVFGG</sequence>
<keyword evidence="1" id="KW-0812">Transmembrane</keyword>
<protein>
    <submittedName>
        <fullName evidence="2">Uncharacterized protein</fullName>
    </submittedName>
</protein>
<gene>
    <name evidence="2" type="ORF">LCGC14_2420550</name>
</gene>
<reference evidence="2" key="1">
    <citation type="journal article" date="2015" name="Nature">
        <title>Complex archaea that bridge the gap between prokaryotes and eukaryotes.</title>
        <authorList>
            <person name="Spang A."/>
            <person name="Saw J.H."/>
            <person name="Jorgensen S.L."/>
            <person name="Zaremba-Niedzwiedzka K."/>
            <person name="Martijn J."/>
            <person name="Lind A.E."/>
            <person name="van Eijk R."/>
            <person name="Schleper C."/>
            <person name="Guy L."/>
            <person name="Ettema T.J."/>
        </authorList>
    </citation>
    <scope>NUCLEOTIDE SEQUENCE</scope>
</reference>
<feature type="transmembrane region" description="Helical" evidence="1">
    <location>
        <begin position="56"/>
        <end position="76"/>
    </location>
</feature>
<name>A0A0F9E1V1_9ZZZZ</name>
<evidence type="ECO:0000256" key="1">
    <source>
        <dbReference type="SAM" id="Phobius"/>
    </source>
</evidence>
<comment type="caution">
    <text evidence="2">The sequence shown here is derived from an EMBL/GenBank/DDBJ whole genome shotgun (WGS) entry which is preliminary data.</text>
</comment>